<comment type="caution">
    <text evidence="1">The sequence shown here is derived from an EMBL/GenBank/DDBJ whole genome shotgun (WGS) entry which is preliminary data.</text>
</comment>
<dbReference type="AlphaFoldDB" id="A0AAD9GDI6"/>
<evidence type="ECO:0000313" key="1">
    <source>
        <dbReference type="EMBL" id="KAK1936345.1"/>
    </source>
</evidence>
<keyword evidence="2" id="KW-1185">Reference proteome</keyword>
<accession>A0AAD9GDI6</accession>
<sequence>MDANRKRELIVHNDGHKLDDMVEECCAMFDSGNTDELTLKVPLKHATRAVSLLEILRRRLSDVVAKSEITNLFGGCEGADRRKTALLVIRITRSNARI</sequence>
<reference evidence="1" key="1">
    <citation type="journal article" date="2014" name="Nucleic Acids Res.">
        <title>The evolutionary dynamics of variant antigen genes in Babesia reveal a history of genomic innovation underlying host-parasite interaction.</title>
        <authorList>
            <person name="Jackson A.P."/>
            <person name="Otto T.D."/>
            <person name="Darby A."/>
            <person name="Ramaprasad A."/>
            <person name="Xia D."/>
            <person name="Echaide I.E."/>
            <person name="Farber M."/>
            <person name="Gahlot S."/>
            <person name="Gamble J."/>
            <person name="Gupta D."/>
            <person name="Gupta Y."/>
            <person name="Jackson L."/>
            <person name="Malandrin L."/>
            <person name="Malas T.B."/>
            <person name="Moussa E."/>
            <person name="Nair M."/>
            <person name="Reid A.J."/>
            <person name="Sanders M."/>
            <person name="Sharma J."/>
            <person name="Tracey A."/>
            <person name="Quail M.A."/>
            <person name="Weir W."/>
            <person name="Wastling J.M."/>
            <person name="Hall N."/>
            <person name="Willadsen P."/>
            <person name="Lingelbach K."/>
            <person name="Shiels B."/>
            <person name="Tait A."/>
            <person name="Berriman M."/>
            <person name="Allred D.R."/>
            <person name="Pain A."/>
        </authorList>
    </citation>
    <scope>NUCLEOTIDE SEQUENCE</scope>
    <source>
        <strain evidence="1">1802A</strain>
    </source>
</reference>
<reference evidence="1" key="2">
    <citation type="submission" date="2021-05" db="EMBL/GenBank/DDBJ databases">
        <authorList>
            <person name="Pain A."/>
        </authorList>
    </citation>
    <scope>NUCLEOTIDE SEQUENCE</scope>
    <source>
        <strain evidence="1">1802A</strain>
    </source>
</reference>
<proteinExistence type="predicted"/>
<evidence type="ECO:0000313" key="2">
    <source>
        <dbReference type="Proteomes" id="UP001195914"/>
    </source>
</evidence>
<dbReference type="Proteomes" id="UP001195914">
    <property type="component" value="Unassembled WGS sequence"/>
</dbReference>
<protein>
    <submittedName>
        <fullName evidence="1">Uncharacterized protein</fullName>
    </submittedName>
</protein>
<organism evidence="1 2">
    <name type="scientific">Babesia divergens</name>
    <dbReference type="NCBI Taxonomy" id="32595"/>
    <lineage>
        <taxon>Eukaryota</taxon>
        <taxon>Sar</taxon>
        <taxon>Alveolata</taxon>
        <taxon>Apicomplexa</taxon>
        <taxon>Aconoidasida</taxon>
        <taxon>Piroplasmida</taxon>
        <taxon>Babesiidae</taxon>
        <taxon>Babesia</taxon>
    </lineage>
</organism>
<name>A0AAD9GDI6_BABDI</name>
<gene>
    <name evidence="1" type="ORF">X943_002877</name>
</gene>
<dbReference type="EMBL" id="JAHBMH010000044">
    <property type="protein sequence ID" value="KAK1936345.1"/>
    <property type="molecule type" value="Genomic_DNA"/>
</dbReference>